<dbReference type="GO" id="GO:0006307">
    <property type="term" value="P:DNA alkylation repair"/>
    <property type="evidence" value="ECO:0007669"/>
    <property type="project" value="InterPro"/>
</dbReference>
<dbReference type="Pfam" id="PF13532">
    <property type="entry name" value="2OG-FeII_Oxy_2"/>
    <property type="match status" value="1"/>
</dbReference>
<dbReference type="SUPFAM" id="SSF51197">
    <property type="entry name" value="Clavaminate synthase-like"/>
    <property type="match status" value="1"/>
</dbReference>
<gene>
    <name evidence="2" type="ORF">AT705_08310</name>
</gene>
<dbReference type="Gene3D" id="2.60.120.590">
    <property type="entry name" value="Alpha-ketoglutarate-dependent dioxygenase AlkB-like"/>
    <property type="match status" value="1"/>
</dbReference>
<dbReference type="InterPro" id="IPR032854">
    <property type="entry name" value="ALKBH3"/>
</dbReference>
<feature type="domain" description="Fe2OG dioxygenase" evidence="1">
    <location>
        <begin position="96"/>
        <end position="193"/>
    </location>
</feature>
<dbReference type="EMBL" id="CP013611">
    <property type="protein sequence ID" value="ALU42947.1"/>
    <property type="molecule type" value="Genomic_DNA"/>
</dbReference>
<dbReference type="PROSITE" id="PS51471">
    <property type="entry name" value="FE2OG_OXY"/>
    <property type="match status" value="1"/>
</dbReference>
<dbReference type="AlphaFoldDB" id="A0A0U3GUW8"/>
<dbReference type="PANTHER" id="PTHR31212:SF4">
    <property type="entry name" value="ALPHA-KETOGLUTARATE-DEPENDENT DIOXYGENASE ALKB HOMOLOG 3"/>
    <property type="match status" value="1"/>
</dbReference>
<accession>A0A0U3GUW8</accession>
<reference evidence="2 3" key="1">
    <citation type="submission" date="2015-12" db="EMBL/GenBank/DDBJ databases">
        <title>Complete genome sequence of Pseudoalteromonas rubra SCSIO 6842, harboring a conjugative plasmid.</title>
        <authorList>
            <person name="Li B."/>
            <person name="Wang X."/>
        </authorList>
    </citation>
    <scope>NUCLEOTIDE SEQUENCE [LARGE SCALE GENOMIC DNA]</scope>
    <source>
        <strain evidence="2 3">SCSIO 6842</strain>
    </source>
</reference>
<dbReference type="PANTHER" id="PTHR31212">
    <property type="entry name" value="ALPHA-KETOGLUTARATE-DEPENDENT DIOXYGENASE ALKB HOMOLOG 3"/>
    <property type="match status" value="1"/>
</dbReference>
<evidence type="ECO:0000259" key="1">
    <source>
        <dbReference type="PROSITE" id="PS51471"/>
    </source>
</evidence>
<organism evidence="2 3">
    <name type="scientific">Pseudoalteromonas rubra</name>
    <dbReference type="NCBI Taxonomy" id="43658"/>
    <lineage>
        <taxon>Bacteria</taxon>
        <taxon>Pseudomonadati</taxon>
        <taxon>Pseudomonadota</taxon>
        <taxon>Gammaproteobacteria</taxon>
        <taxon>Alteromonadales</taxon>
        <taxon>Pseudoalteromonadaceae</taxon>
        <taxon>Pseudoalteromonas</taxon>
    </lineage>
</organism>
<sequence length="196" mass="22299">MTLSLQCDSSYDPNFLTDAQSQALFQWLTEHFDLSQPETITMGDGSESEILPWKVNLLEPELAQSGQFGWFHGRQQPWFPLIEQIHQRLTALTGLVFPVCVCLYYPDGEEWMDFHCDLPAFGSTNVIPSLSIGAKRTFLIRNTQDHQEVHSLELANGSLFVMGEGFQSRYQHAVPRASEGAGPRFNLTFRQFDQIL</sequence>
<evidence type="ECO:0000313" key="3">
    <source>
        <dbReference type="Proteomes" id="UP000069015"/>
    </source>
</evidence>
<dbReference type="InterPro" id="IPR027450">
    <property type="entry name" value="AlkB-like"/>
</dbReference>
<dbReference type="InterPro" id="IPR037151">
    <property type="entry name" value="AlkB-like_sf"/>
</dbReference>
<dbReference type="GO" id="GO:0051213">
    <property type="term" value="F:dioxygenase activity"/>
    <property type="evidence" value="ECO:0007669"/>
    <property type="project" value="InterPro"/>
</dbReference>
<dbReference type="KEGG" id="prr:AT705_08310"/>
<dbReference type="RefSeq" id="WP_058796235.1">
    <property type="nucleotide sequence ID" value="NZ_CP013611.1"/>
</dbReference>
<protein>
    <recommendedName>
        <fullName evidence="1">Fe2OG dioxygenase domain-containing protein</fullName>
    </recommendedName>
</protein>
<name>A0A0U3GUW8_9GAMM</name>
<evidence type="ECO:0000313" key="2">
    <source>
        <dbReference type="EMBL" id="ALU42947.1"/>
    </source>
</evidence>
<proteinExistence type="predicted"/>
<dbReference type="Proteomes" id="UP000069015">
    <property type="component" value="Chromosome 1"/>
</dbReference>
<dbReference type="InterPro" id="IPR005123">
    <property type="entry name" value="Oxoglu/Fe-dep_dioxygenase_dom"/>
</dbReference>